<dbReference type="SUPFAM" id="SSF53850">
    <property type="entry name" value="Periplasmic binding protein-like II"/>
    <property type="match status" value="1"/>
</dbReference>
<feature type="domain" description="Solute-binding protein family 5" evidence="5">
    <location>
        <begin position="90"/>
        <end position="439"/>
    </location>
</feature>
<dbReference type="Gene3D" id="3.40.190.10">
    <property type="entry name" value="Periplasmic binding protein-like II"/>
    <property type="match status" value="1"/>
</dbReference>
<dbReference type="PIRSF" id="PIRSF002741">
    <property type="entry name" value="MppA"/>
    <property type="match status" value="1"/>
</dbReference>
<organism evidence="6 7">
    <name type="scientific">Fusibacter ferrireducens</name>
    <dbReference type="NCBI Taxonomy" id="2785058"/>
    <lineage>
        <taxon>Bacteria</taxon>
        <taxon>Bacillati</taxon>
        <taxon>Bacillota</taxon>
        <taxon>Clostridia</taxon>
        <taxon>Eubacteriales</taxon>
        <taxon>Eubacteriales Family XII. Incertae Sedis</taxon>
        <taxon>Fusibacter</taxon>
    </lineage>
</organism>
<dbReference type="PROSITE" id="PS51257">
    <property type="entry name" value="PROKAR_LIPOPROTEIN"/>
    <property type="match status" value="1"/>
</dbReference>
<evidence type="ECO:0000256" key="4">
    <source>
        <dbReference type="SAM" id="SignalP"/>
    </source>
</evidence>
<dbReference type="Proteomes" id="UP000614200">
    <property type="component" value="Unassembled WGS sequence"/>
</dbReference>
<keyword evidence="7" id="KW-1185">Reference proteome</keyword>
<dbReference type="InterPro" id="IPR039424">
    <property type="entry name" value="SBP_5"/>
</dbReference>
<evidence type="ECO:0000313" key="7">
    <source>
        <dbReference type="Proteomes" id="UP000614200"/>
    </source>
</evidence>
<dbReference type="EMBL" id="JADKNH010000002">
    <property type="protein sequence ID" value="MBF4692192.1"/>
    <property type="molecule type" value="Genomic_DNA"/>
</dbReference>
<dbReference type="InterPro" id="IPR000914">
    <property type="entry name" value="SBP_5_dom"/>
</dbReference>
<comment type="caution">
    <text evidence="6">The sequence shown here is derived from an EMBL/GenBank/DDBJ whole genome shotgun (WGS) entry which is preliminary data.</text>
</comment>
<dbReference type="Gene3D" id="3.10.105.10">
    <property type="entry name" value="Dipeptide-binding Protein, Domain 3"/>
    <property type="match status" value="1"/>
</dbReference>
<evidence type="ECO:0000256" key="3">
    <source>
        <dbReference type="ARBA" id="ARBA00022729"/>
    </source>
</evidence>
<protein>
    <submittedName>
        <fullName evidence="6">ABC transporter substrate-binding protein</fullName>
    </submittedName>
</protein>
<dbReference type="CDD" id="cd00995">
    <property type="entry name" value="PBP2_NikA_DppA_OppA_like"/>
    <property type="match status" value="1"/>
</dbReference>
<dbReference type="PANTHER" id="PTHR30290">
    <property type="entry name" value="PERIPLASMIC BINDING COMPONENT OF ABC TRANSPORTER"/>
    <property type="match status" value="1"/>
</dbReference>
<keyword evidence="3 4" id="KW-0732">Signal</keyword>
<accession>A0ABR9ZP06</accession>
<evidence type="ECO:0000256" key="1">
    <source>
        <dbReference type="ARBA" id="ARBA00005695"/>
    </source>
</evidence>
<gene>
    <name evidence="6" type="ORF">ISU02_03650</name>
</gene>
<dbReference type="PANTHER" id="PTHR30290:SF9">
    <property type="entry name" value="OLIGOPEPTIDE-BINDING PROTEIN APPA"/>
    <property type="match status" value="1"/>
</dbReference>
<feature type="chain" id="PRO_5047446234" evidence="4">
    <location>
        <begin position="28"/>
        <end position="520"/>
    </location>
</feature>
<keyword evidence="2" id="KW-0813">Transport</keyword>
<comment type="similarity">
    <text evidence="1">Belongs to the bacterial solute-binding protein 5 family.</text>
</comment>
<feature type="signal peptide" evidence="4">
    <location>
        <begin position="1"/>
        <end position="27"/>
    </location>
</feature>
<evidence type="ECO:0000313" key="6">
    <source>
        <dbReference type="EMBL" id="MBF4692192.1"/>
    </source>
</evidence>
<dbReference type="Gene3D" id="3.90.76.10">
    <property type="entry name" value="Dipeptide-binding Protein, Domain 1"/>
    <property type="match status" value="1"/>
</dbReference>
<sequence length="520" mass="57569">MKKHIKKIVMILLTMFIFTSCSSGVKASNVANDENTADATNVSKKATRDTIVVALPKEPPTLDPHNEQSTVARTVEKVVYDRLVERTNGEIKPMLAKSWEILDDLTIRFHLRDDVYFHNGEKMTAEDVRYTIERAESMPASAYFFSSFDGKGTKVVDEYTIDIKLHNAFAPALNYLASSRGNIVCKKAVEEMGADAYGRAPIGTGPLKFSKWVSGDRIELVQNEAYWGNQTAYKKLVFRTIIDASSRAVELETGGIDISLDISPEDMGRLSENPDTRIVEGPGYAMNYFMINSLNFDTLADVKVREALAMALNTKQIVDAVFKGTARASDSVYPNTVDGYTQIGPMEYNPEKAKKMLVEAGWDFDTVLDIASASDEKALMDICEIAQNMWAEIGVKSKITSYETATLMDQQIAGKTLLSIAPDNPATGDPDHAVMSWYQAGLGLQDSQPIWDLIKEGRATYDKTARAAVYAKLQKLLWDSHGTIPVADLNVLYGTRSDIENMDVDPGKIPNLAYITISQQ</sequence>
<evidence type="ECO:0000256" key="2">
    <source>
        <dbReference type="ARBA" id="ARBA00022448"/>
    </source>
</evidence>
<dbReference type="InterPro" id="IPR030678">
    <property type="entry name" value="Peptide/Ni-bd"/>
</dbReference>
<dbReference type="Pfam" id="PF00496">
    <property type="entry name" value="SBP_bac_5"/>
    <property type="match status" value="1"/>
</dbReference>
<dbReference type="RefSeq" id="WP_194700433.1">
    <property type="nucleotide sequence ID" value="NZ_JADKNH010000002.1"/>
</dbReference>
<evidence type="ECO:0000259" key="5">
    <source>
        <dbReference type="Pfam" id="PF00496"/>
    </source>
</evidence>
<reference evidence="6 7" key="1">
    <citation type="submission" date="2020-11" db="EMBL/GenBank/DDBJ databases">
        <title>Fusibacter basophilias sp. nov.</title>
        <authorList>
            <person name="Qiu D."/>
        </authorList>
    </citation>
    <scope>NUCLEOTIDE SEQUENCE [LARGE SCALE GENOMIC DNA]</scope>
    <source>
        <strain evidence="6 7">Q10-2</strain>
    </source>
</reference>
<proteinExistence type="inferred from homology"/>
<name>A0ABR9ZP06_9FIRM</name>